<organism evidence="2 3">
    <name type="scientific">Microbacterium hominis</name>
    <dbReference type="NCBI Taxonomy" id="162426"/>
    <lineage>
        <taxon>Bacteria</taxon>
        <taxon>Bacillati</taxon>
        <taxon>Actinomycetota</taxon>
        <taxon>Actinomycetes</taxon>
        <taxon>Micrococcales</taxon>
        <taxon>Microbacteriaceae</taxon>
        <taxon>Microbacterium</taxon>
    </lineage>
</organism>
<protein>
    <submittedName>
        <fullName evidence="2">Uncharacterized protein</fullName>
    </submittedName>
</protein>
<dbReference type="EMBL" id="CP025299">
    <property type="protein sequence ID" value="AUG29487.1"/>
    <property type="molecule type" value="Genomic_DNA"/>
</dbReference>
<dbReference type="RefSeq" id="WP_101306147.1">
    <property type="nucleotide sequence ID" value="NZ_CP025299.1"/>
</dbReference>
<evidence type="ECO:0000313" key="2">
    <source>
        <dbReference type="EMBL" id="AUG29487.1"/>
    </source>
</evidence>
<evidence type="ECO:0000256" key="1">
    <source>
        <dbReference type="SAM" id="MobiDB-lite"/>
    </source>
</evidence>
<gene>
    <name evidence="2" type="ORF">CXR34_08425</name>
</gene>
<sequence length="320" mass="36113">MTTTAFNEAQHPRARTGQFTDKLNDAPTGELAAARDLTSETPADIDTELAELYYARFRAQMDIDRYEAEIGRYRKYIARESRFPARVADYERTIEHYEKQIVESQAIIDSIVPQELPLEGEYRRRGRWSRAFLVSGGHLHSSMSCSTCNREGKRTRFAWMTDFSGATEEEIVEAAASRACTTCFPSAPVDVLSRPSTLLTPDERQQAEERVTREVERARKAREKEEKAIANPDGTPLRHGYSEARTLVTANRELVEALSVIIIDRTHPYGNPNFAANQQEWADKLVAAIAHKRGIRIEDVLAEAEPKAAKRAASTLRAWG</sequence>
<dbReference type="Proteomes" id="UP000233276">
    <property type="component" value="Chromosome"/>
</dbReference>
<dbReference type="KEGG" id="mhos:CXR34_08425"/>
<reference evidence="2 3" key="1">
    <citation type="submission" date="2017-12" db="EMBL/GenBank/DDBJ databases">
        <title>Isolation and characterization of estrogens degradatiion strain Microbacterium hominis SJTG1.</title>
        <authorList>
            <person name="Xiong W."/>
            <person name="Yin C."/>
            <person name="Zheng D."/>
            <person name="Liang R."/>
        </authorList>
    </citation>
    <scope>NUCLEOTIDE SEQUENCE [LARGE SCALE GENOMIC DNA]</scope>
    <source>
        <strain evidence="2 3">SJTG1</strain>
    </source>
</reference>
<accession>A0A2K9DJ23</accession>
<proteinExistence type="predicted"/>
<feature type="region of interest" description="Disordered" evidence="1">
    <location>
        <begin position="1"/>
        <end position="25"/>
    </location>
</feature>
<dbReference type="AlphaFoldDB" id="A0A2K9DJ23"/>
<name>A0A2K9DJ23_9MICO</name>
<evidence type="ECO:0000313" key="3">
    <source>
        <dbReference type="Proteomes" id="UP000233276"/>
    </source>
</evidence>